<dbReference type="AlphaFoldDB" id="X1J1D9"/>
<protein>
    <submittedName>
        <fullName evidence="2">Uncharacterized protein</fullName>
    </submittedName>
</protein>
<gene>
    <name evidence="2" type="ORF">S03H2_50199</name>
</gene>
<feature type="transmembrane region" description="Helical" evidence="1">
    <location>
        <begin position="7"/>
        <end position="24"/>
    </location>
</feature>
<accession>X1J1D9</accession>
<reference evidence="2" key="1">
    <citation type="journal article" date="2014" name="Front. Microbiol.">
        <title>High frequency of phylogenetically diverse reductive dehalogenase-homologous genes in deep subseafloor sedimentary metagenomes.</title>
        <authorList>
            <person name="Kawai M."/>
            <person name="Futagami T."/>
            <person name="Toyoda A."/>
            <person name="Takaki Y."/>
            <person name="Nishi S."/>
            <person name="Hori S."/>
            <person name="Arai W."/>
            <person name="Tsubouchi T."/>
            <person name="Morono Y."/>
            <person name="Uchiyama I."/>
            <person name="Ito T."/>
            <person name="Fujiyama A."/>
            <person name="Inagaki F."/>
            <person name="Takami H."/>
        </authorList>
    </citation>
    <scope>NUCLEOTIDE SEQUENCE</scope>
    <source>
        <strain evidence="2">Expedition CK06-06</strain>
    </source>
</reference>
<proteinExistence type="predicted"/>
<dbReference type="InterPro" id="IPR021446">
    <property type="entry name" value="DUF3096"/>
</dbReference>
<dbReference type="Pfam" id="PF11295">
    <property type="entry name" value="DUF3096"/>
    <property type="match status" value="1"/>
</dbReference>
<evidence type="ECO:0000256" key="1">
    <source>
        <dbReference type="SAM" id="Phobius"/>
    </source>
</evidence>
<comment type="caution">
    <text evidence="2">The sequence shown here is derived from an EMBL/GenBank/DDBJ whole genome shotgun (WGS) entry which is preliminary data.</text>
</comment>
<organism evidence="2">
    <name type="scientific">marine sediment metagenome</name>
    <dbReference type="NCBI Taxonomy" id="412755"/>
    <lineage>
        <taxon>unclassified sequences</taxon>
        <taxon>metagenomes</taxon>
        <taxon>ecological metagenomes</taxon>
    </lineage>
</organism>
<sequence>MKTMKIGLWISILWVVAGILVIIFPDVINWLLGIALIAVGVLSYFRK</sequence>
<evidence type="ECO:0000313" key="2">
    <source>
        <dbReference type="EMBL" id="GAH63588.1"/>
    </source>
</evidence>
<keyword evidence="1" id="KW-0812">Transmembrane</keyword>
<name>X1J1D9_9ZZZZ</name>
<keyword evidence="1" id="KW-0472">Membrane</keyword>
<keyword evidence="1" id="KW-1133">Transmembrane helix</keyword>
<feature type="transmembrane region" description="Helical" evidence="1">
    <location>
        <begin position="30"/>
        <end position="45"/>
    </location>
</feature>
<dbReference type="EMBL" id="BARU01031771">
    <property type="protein sequence ID" value="GAH63588.1"/>
    <property type="molecule type" value="Genomic_DNA"/>
</dbReference>